<reference evidence="8" key="1">
    <citation type="journal article" date="2012" name="Genes Dev.">
        <title>A molecular wound response program associated with regeneration initiation in planarians.</title>
        <authorList>
            <person name="Wenemoser D."/>
            <person name="Lapan S.W."/>
            <person name="Wilkinson A.W."/>
            <person name="Bell G.W."/>
            <person name="Reddien P.W."/>
        </authorList>
    </citation>
    <scope>NUCLEOTIDE SEQUENCE</scope>
</reference>
<protein>
    <submittedName>
        <fullName evidence="8">Zinc finger protein 207-1</fullName>
    </submittedName>
</protein>
<dbReference type="AlphaFoldDB" id="I1ZI95"/>
<organism evidence="8">
    <name type="scientific">Schmidtea mediterranea</name>
    <name type="common">Freshwater planarian flatworm</name>
    <dbReference type="NCBI Taxonomy" id="79327"/>
    <lineage>
        <taxon>Eukaryota</taxon>
        <taxon>Metazoa</taxon>
        <taxon>Spiralia</taxon>
        <taxon>Lophotrochozoa</taxon>
        <taxon>Platyhelminthes</taxon>
        <taxon>Rhabditophora</taxon>
        <taxon>Seriata</taxon>
        <taxon>Tricladida</taxon>
        <taxon>Continenticola</taxon>
        <taxon>Geoplanoidea</taxon>
        <taxon>Dugesiidae</taxon>
        <taxon>Schmidtea</taxon>
    </lineage>
</organism>
<feature type="domain" description="BED-type" evidence="7">
    <location>
        <begin position="23"/>
        <end position="82"/>
    </location>
</feature>
<dbReference type="GO" id="GO:0000776">
    <property type="term" value="C:kinetochore"/>
    <property type="evidence" value="ECO:0007669"/>
    <property type="project" value="TreeGrafter"/>
</dbReference>
<comment type="subcellular location">
    <subcellularLocation>
        <location evidence="1">Nucleus</location>
    </subcellularLocation>
</comment>
<keyword evidence="5" id="KW-0539">Nucleus</keyword>
<dbReference type="PANTHER" id="PTHR23215">
    <property type="entry name" value="ZINC FINGER PROTEIN 207"/>
    <property type="match status" value="1"/>
</dbReference>
<evidence type="ECO:0000256" key="5">
    <source>
        <dbReference type="ARBA" id="ARBA00023242"/>
    </source>
</evidence>
<dbReference type="PROSITE" id="PS50808">
    <property type="entry name" value="ZF_BED"/>
    <property type="match status" value="1"/>
</dbReference>
<dbReference type="PANTHER" id="PTHR23215:SF0">
    <property type="entry name" value="BUB3-INTERACTING AND GLEBS MOTIF-CONTAINING PROTEIN ZNF207"/>
    <property type="match status" value="1"/>
</dbReference>
<dbReference type="GO" id="GO:0003677">
    <property type="term" value="F:DNA binding"/>
    <property type="evidence" value="ECO:0007669"/>
    <property type="project" value="InterPro"/>
</dbReference>
<dbReference type="GO" id="GO:0005634">
    <property type="term" value="C:nucleus"/>
    <property type="evidence" value="ECO:0007669"/>
    <property type="project" value="UniProtKB-SubCell"/>
</dbReference>
<evidence type="ECO:0000256" key="4">
    <source>
        <dbReference type="ARBA" id="ARBA00022833"/>
    </source>
</evidence>
<dbReference type="GO" id="GO:0007094">
    <property type="term" value="P:mitotic spindle assembly checkpoint signaling"/>
    <property type="evidence" value="ECO:0007669"/>
    <property type="project" value="TreeGrafter"/>
</dbReference>
<dbReference type="OrthoDB" id="1306014at2759"/>
<dbReference type="GO" id="GO:0008608">
    <property type="term" value="P:attachment of spindle microtubules to kinetochore"/>
    <property type="evidence" value="ECO:0007669"/>
    <property type="project" value="TreeGrafter"/>
</dbReference>
<dbReference type="InterPro" id="IPR013087">
    <property type="entry name" value="Znf_C2H2_type"/>
</dbReference>
<dbReference type="SMART" id="SM00355">
    <property type="entry name" value="ZnF_C2H2"/>
    <property type="match status" value="2"/>
</dbReference>
<name>I1ZI95_SCHMD</name>
<dbReference type="GO" id="GO:0090307">
    <property type="term" value="P:mitotic spindle assembly"/>
    <property type="evidence" value="ECO:0007669"/>
    <property type="project" value="TreeGrafter"/>
</dbReference>
<dbReference type="CDD" id="cd20908">
    <property type="entry name" value="SUF4-like"/>
    <property type="match status" value="1"/>
</dbReference>
<evidence type="ECO:0000256" key="6">
    <source>
        <dbReference type="PROSITE-ProRule" id="PRU00027"/>
    </source>
</evidence>
<feature type="non-terminal residue" evidence="8">
    <location>
        <position position="1"/>
    </location>
</feature>
<dbReference type="PROSITE" id="PS00028">
    <property type="entry name" value="ZINC_FINGER_C2H2_1"/>
    <property type="match status" value="1"/>
</dbReference>
<evidence type="ECO:0000256" key="2">
    <source>
        <dbReference type="ARBA" id="ARBA00022723"/>
    </source>
</evidence>
<keyword evidence="2" id="KW-0479">Metal-binding</keyword>
<keyword evidence="3 6" id="KW-0863">Zinc-finger</keyword>
<evidence type="ECO:0000256" key="3">
    <source>
        <dbReference type="ARBA" id="ARBA00022771"/>
    </source>
</evidence>
<dbReference type="InterPro" id="IPR003656">
    <property type="entry name" value="Znf_BED"/>
</dbReference>
<dbReference type="EMBL" id="JX010506">
    <property type="protein sequence ID" value="AFJ24749.1"/>
    <property type="molecule type" value="mRNA"/>
</dbReference>
<keyword evidence="4" id="KW-0862">Zinc</keyword>
<evidence type="ECO:0000259" key="7">
    <source>
        <dbReference type="PROSITE" id="PS50808"/>
    </source>
</evidence>
<evidence type="ECO:0000256" key="1">
    <source>
        <dbReference type="ARBA" id="ARBA00004123"/>
    </source>
</evidence>
<dbReference type="GO" id="GO:0008270">
    <property type="term" value="F:zinc ion binding"/>
    <property type="evidence" value="ECO:0007669"/>
    <property type="project" value="UniProtKB-KW"/>
</dbReference>
<proteinExistence type="evidence at transcript level"/>
<accession>I1ZI95</accession>
<dbReference type="GO" id="GO:0008017">
    <property type="term" value="F:microtubule binding"/>
    <property type="evidence" value="ECO:0007669"/>
    <property type="project" value="TreeGrafter"/>
</dbReference>
<dbReference type="GO" id="GO:1990047">
    <property type="term" value="C:spindle matrix"/>
    <property type="evidence" value="ECO:0007669"/>
    <property type="project" value="TreeGrafter"/>
</dbReference>
<sequence length="367" mass="41014">LLCILIYFNNGFNCLFLMGRKKKKQLKPWCWYCNREFDDEKILIQHQKSKHFKCTFCHKKLYTGPGLSIHSMQVHKEKIDKIPFALPHRSNVEIEIYGMEGIPDEDIKEHERQKMGKDDEVDEKRIKLDISISNPVYPIPGIPISAPGVPFIPPLFIPPMQFGLGPPPILVRSAMQMPGLMPHGLPRMNPIQNSVPVSLVMTTQQAPPVINQIKLENSIPPPPPPPPVTVEAVQANPTPTFPAYSGSNEAVKVIQKVAKPTSSSQNVKVILVHPEDDIPLEQIRLKLSKYSAFTNANKLTNDLSWSKALPANNAENENIPPPPPPISNTYMSQIGAPIQRPPPMIRPWIASNIGVYVKPNSYGGTSY</sequence>
<evidence type="ECO:0000313" key="8">
    <source>
        <dbReference type="EMBL" id="AFJ24749.1"/>
    </source>
</evidence>